<dbReference type="Gene3D" id="3.40.50.300">
    <property type="entry name" value="P-loop containing nucleotide triphosphate hydrolases"/>
    <property type="match status" value="1"/>
</dbReference>
<protein>
    <submittedName>
        <fullName evidence="2">G domain-containing protein</fullName>
    </submittedName>
</protein>
<reference evidence="2" key="1">
    <citation type="submission" date="2024-02" db="UniProtKB">
        <authorList>
            <consortium name="WormBaseParasite"/>
        </authorList>
    </citation>
    <scope>IDENTIFICATION</scope>
</reference>
<dbReference type="SUPFAM" id="SSF52540">
    <property type="entry name" value="P-loop containing nucleoside triphosphate hydrolases"/>
    <property type="match status" value="1"/>
</dbReference>
<name>A0AAF3FPF1_9BILA</name>
<dbReference type="InterPro" id="IPR027417">
    <property type="entry name" value="P-loop_NTPase"/>
</dbReference>
<dbReference type="CDD" id="cd00882">
    <property type="entry name" value="Ras_like_GTPase"/>
    <property type="match status" value="1"/>
</dbReference>
<sequence length="359" mass="40226">MASSSSPPPQPPNVLLLGRMGLSHETVFGSIKKGRKEMRKTILLLGAKNSGKTALVNSVTNYLYKIGQDSKYRLHIVGKEKTSRGGLSMGPTTSVHTYVFHGTRVPTSLALVDTPPLGEHQKNHKEVSCTKIKKWYASSYDHPCKDIEIWLVISAQQPSVTKEFMIELKELLEDLDALHIKVTPVITFSKNRKPILAMKALELLGFQTQLENVDYFMVNNESVLPIGGCAQTNALPMKETLRNLRALLINTTEPIVHILGTVVSKEASHSIRESRELLQTPKEELDANNNEKHYNLPKQLQWSVRSQTHEDHIYATPKKTRPPINVNRYPVKPNNLVLQKSISSSQVNLISISPYETVV</sequence>
<dbReference type="WBParaSite" id="MBELARI_LOCUS9067">
    <property type="protein sequence ID" value="MBELARI_LOCUS9067"/>
    <property type="gene ID" value="MBELARI_LOCUS9067"/>
</dbReference>
<dbReference type="AlphaFoldDB" id="A0AAF3FPF1"/>
<keyword evidence="1" id="KW-1185">Reference proteome</keyword>
<dbReference type="Proteomes" id="UP000887575">
    <property type="component" value="Unassembled WGS sequence"/>
</dbReference>
<evidence type="ECO:0000313" key="1">
    <source>
        <dbReference type="Proteomes" id="UP000887575"/>
    </source>
</evidence>
<organism evidence="1 2">
    <name type="scientific">Mesorhabditis belari</name>
    <dbReference type="NCBI Taxonomy" id="2138241"/>
    <lineage>
        <taxon>Eukaryota</taxon>
        <taxon>Metazoa</taxon>
        <taxon>Ecdysozoa</taxon>
        <taxon>Nematoda</taxon>
        <taxon>Chromadorea</taxon>
        <taxon>Rhabditida</taxon>
        <taxon>Rhabditina</taxon>
        <taxon>Rhabditomorpha</taxon>
        <taxon>Rhabditoidea</taxon>
        <taxon>Rhabditidae</taxon>
        <taxon>Mesorhabditinae</taxon>
        <taxon>Mesorhabditis</taxon>
    </lineage>
</organism>
<accession>A0AAF3FPF1</accession>
<evidence type="ECO:0000313" key="2">
    <source>
        <dbReference type="WBParaSite" id="MBELARI_LOCUS9067"/>
    </source>
</evidence>
<proteinExistence type="predicted"/>